<dbReference type="InterPro" id="IPR003661">
    <property type="entry name" value="HisK_dim/P_dom"/>
</dbReference>
<dbReference type="SMART" id="SM00387">
    <property type="entry name" value="HATPase_c"/>
    <property type="match status" value="1"/>
</dbReference>
<dbReference type="CDD" id="cd00082">
    <property type="entry name" value="HisKA"/>
    <property type="match status" value="1"/>
</dbReference>
<evidence type="ECO:0000256" key="11">
    <source>
        <dbReference type="ARBA" id="ARBA00022989"/>
    </source>
</evidence>
<dbReference type="InterPro" id="IPR004358">
    <property type="entry name" value="Sig_transdc_His_kin-like_C"/>
</dbReference>
<dbReference type="InterPro" id="IPR005467">
    <property type="entry name" value="His_kinase_dom"/>
</dbReference>
<dbReference type="Pfam" id="PF02518">
    <property type="entry name" value="HATPase_c"/>
    <property type="match status" value="1"/>
</dbReference>
<feature type="domain" description="HAMP" evidence="16">
    <location>
        <begin position="186"/>
        <end position="240"/>
    </location>
</feature>
<dbReference type="Gene3D" id="1.10.287.130">
    <property type="match status" value="1"/>
</dbReference>
<dbReference type="PROSITE" id="PS50109">
    <property type="entry name" value="HIS_KIN"/>
    <property type="match status" value="1"/>
</dbReference>
<dbReference type="InterPro" id="IPR036890">
    <property type="entry name" value="HATPase_C_sf"/>
</dbReference>
<evidence type="ECO:0000256" key="13">
    <source>
        <dbReference type="ARBA" id="ARBA00023136"/>
    </source>
</evidence>
<dbReference type="CDD" id="cd00075">
    <property type="entry name" value="HATPase"/>
    <property type="match status" value="1"/>
</dbReference>
<dbReference type="InterPro" id="IPR050428">
    <property type="entry name" value="TCS_sensor_his_kinase"/>
</dbReference>
<dbReference type="AlphaFoldDB" id="A0A179IL00"/>
<dbReference type="PANTHER" id="PTHR45436:SF5">
    <property type="entry name" value="SENSOR HISTIDINE KINASE TRCS"/>
    <property type="match status" value="1"/>
</dbReference>
<keyword evidence="13" id="KW-0472">Membrane</keyword>
<comment type="catalytic activity">
    <reaction evidence="1">
        <text>ATP + protein L-histidine = ADP + protein N-phospho-L-histidine.</text>
        <dbReference type="EC" id="2.7.13.3"/>
    </reaction>
</comment>
<evidence type="ECO:0000256" key="3">
    <source>
        <dbReference type="ARBA" id="ARBA00012438"/>
    </source>
</evidence>
<proteinExistence type="predicted"/>
<sequence>MTLRGRLVLALSLSLAALFAAVGGGLYAFFSAREEAAVDDGLRRTAAEVLRSVRIEEPLFFPWQEVVLPDVDVFTFPNTLLEILSPDGRVVARSSALQGVRLPLPAPVFEAALAGRTVTATAAVRGHRVRLLAAPLVARGQAVGVLVVASTLDPLERTLANLRLVLGGSLVFLVALAALVTSAVTRRELRPLEALVATVADIESGRDLSRRVPKGGAPAELGRLIDQLNAMLGRLEAAYEALAAALKAQQRFVADASHELRTPLTAMRGNLELLERMLAAGTPVSDVRDVVRDLRDDVERMIALAERLLALARADADRREAMEPFAVGPWLAALIERLRRRYGAGKPAVAVEFDCPAAGAAPGAEAEASARTADGLFLPESEGAAGRLRGRPDALASAVELLLENALKYTDRGRVRIVCRAADGRLVFRVEDTGIGISPDDVPHVFERFYRGKNALDRPGTGLGLAIVRAVARAHGGDVTIESAPGQGTAVTLMLPLDEAGPPPEAPSETAPKGPPGRHGRDPT</sequence>
<evidence type="ECO:0000313" key="18">
    <source>
        <dbReference type="Proteomes" id="UP000243024"/>
    </source>
</evidence>
<dbReference type="Gene3D" id="6.10.340.10">
    <property type="match status" value="1"/>
</dbReference>
<comment type="subcellular location">
    <subcellularLocation>
        <location evidence="2">Cell membrane</location>
        <topology evidence="2">Multi-pass membrane protein</topology>
    </subcellularLocation>
</comment>
<comment type="caution">
    <text evidence="17">The sequence shown here is derived from an EMBL/GenBank/DDBJ whole genome shotgun (WGS) entry which is preliminary data.</text>
</comment>
<dbReference type="InterPro" id="IPR036097">
    <property type="entry name" value="HisK_dim/P_sf"/>
</dbReference>
<evidence type="ECO:0000256" key="2">
    <source>
        <dbReference type="ARBA" id="ARBA00004651"/>
    </source>
</evidence>
<keyword evidence="9" id="KW-0418">Kinase</keyword>
<evidence type="ECO:0000256" key="7">
    <source>
        <dbReference type="ARBA" id="ARBA00022692"/>
    </source>
</evidence>
<dbReference type="SUPFAM" id="SSF55874">
    <property type="entry name" value="ATPase domain of HSP90 chaperone/DNA topoisomerase II/histidine kinase"/>
    <property type="match status" value="1"/>
</dbReference>
<dbReference type="GO" id="GO:0005886">
    <property type="term" value="C:plasma membrane"/>
    <property type="evidence" value="ECO:0007669"/>
    <property type="project" value="UniProtKB-SubCell"/>
</dbReference>
<dbReference type="GO" id="GO:0000155">
    <property type="term" value="F:phosphorelay sensor kinase activity"/>
    <property type="evidence" value="ECO:0007669"/>
    <property type="project" value="InterPro"/>
</dbReference>
<dbReference type="PANTHER" id="PTHR45436">
    <property type="entry name" value="SENSOR HISTIDINE KINASE YKOH"/>
    <property type="match status" value="1"/>
</dbReference>
<dbReference type="OrthoDB" id="9786919at2"/>
<dbReference type="Proteomes" id="UP000243024">
    <property type="component" value="Unassembled WGS sequence"/>
</dbReference>
<keyword evidence="8" id="KW-0547">Nucleotide-binding</keyword>
<evidence type="ECO:0000259" key="15">
    <source>
        <dbReference type="PROSITE" id="PS50109"/>
    </source>
</evidence>
<dbReference type="SUPFAM" id="SSF47384">
    <property type="entry name" value="Homodimeric domain of signal transducing histidine kinase"/>
    <property type="match status" value="1"/>
</dbReference>
<dbReference type="GO" id="GO:0005524">
    <property type="term" value="F:ATP binding"/>
    <property type="evidence" value="ECO:0007669"/>
    <property type="project" value="UniProtKB-KW"/>
</dbReference>
<organism evidence="17 18">
    <name type="scientific">Hydrogenibacillus schlegelii</name>
    <name type="common">Bacillus schlegelii</name>
    <dbReference type="NCBI Taxonomy" id="1484"/>
    <lineage>
        <taxon>Bacteria</taxon>
        <taxon>Bacillati</taxon>
        <taxon>Bacillota</taxon>
        <taxon>Bacilli</taxon>
        <taxon>Bacillales</taxon>
        <taxon>Bacillales Family X. Incertae Sedis</taxon>
        <taxon>Hydrogenibacillus</taxon>
    </lineage>
</organism>
<keyword evidence="12" id="KW-0902">Two-component regulatory system</keyword>
<keyword evidence="18" id="KW-1185">Reference proteome</keyword>
<evidence type="ECO:0000256" key="8">
    <source>
        <dbReference type="ARBA" id="ARBA00022741"/>
    </source>
</evidence>
<dbReference type="PROSITE" id="PS50885">
    <property type="entry name" value="HAMP"/>
    <property type="match status" value="1"/>
</dbReference>
<evidence type="ECO:0000256" key="10">
    <source>
        <dbReference type="ARBA" id="ARBA00022840"/>
    </source>
</evidence>
<keyword evidence="6" id="KW-0808">Transferase</keyword>
<dbReference type="InterPro" id="IPR003594">
    <property type="entry name" value="HATPase_dom"/>
</dbReference>
<keyword evidence="7" id="KW-0812">Transmembrane</keyword>
<evidence type="ECO:0000256" key="12">
    <source>
        <dbReference type="ARBA" id="ARBA00023012"/>
    </source>
</evidence>
<gene>
    <name evidence="17" type="ORF">SA87_03900</name>
</gene>
<reference evidence="17 18" key="1">
    <citation type="submission" date="2015-09" db="EMBL/GenBank/DDBJ databases">
        <title>Draft genome sequence of Hydrogenibacillus schlegelii DSM 2000.</title>
        <authorList>
            <person name="Hemp J."/>
        </authorList>
    </citation>
    <scope>NUCLEOTIDE SEQUENCE [LARGE SCALE GENOMIC DNA]</scope>
    <source>
        <strain evidence="17 18">MA 48</strain>
    </source>
</reference>
<evidence type="ECO:0000313" key="17">
    <source>
        <dbReference type="EMBL" id="OAR03308.1"/>
    </source>
</evidence>
<dbReference type="STRING" id="1484.SA87_03900"/>
<dbReference type="Gene3D" id="3.30.565.10">
    <property type="entry name" value="Histidine kinase-like ATPase, C-terminal domain"/>
    <property type="match status" value="1"/>
</dbReference>
<dbReference type="EMBL" id="JXBB01000063">
    <property type="protein sequence ID" value="OAR03308.1"/>
    <property type="molecule type" value="Genomic_DNA"/>
</dbReference>
<evidence type="ECO:0000256" key="1">
    <source>
        <dbReference type="ARBA" id="ARBA00000085"/>
    </source>
</evidence>
<evidence type="ECO:0000256" key="9">
    <source>
        <dbReference type="ARBA" id="ARBA00022777"/>
    </source>
</evidence>
<evidence type="ECO:0000259" key="16">
    <source>
        <dbReference type="PROSITE" id="PS50885"/>
    </source>
</evidence>
<dbReference type="SMART" id="SM00304">
    <property type="entry name" value="HAMP"/>
    <property type="match status" value="1"/>
</dbReference>
<accession>A0A179IL00</accession>
<dbReference type="Pfam" id="PF00512">
    <property type="entry name" value="HisKA"/>
    <property type="match status" value="1"/>
</dbReference>
<evidence type="ECO:0000256" key="5">
    <source>
        <dbReference type="ARBA" id="ARBA00022553"/>
    </source>
</evidence>
<evidence type="ECO:0000256" key="4">
    <source>
        <dbReference type="ARBA" id="ARBA00022475"/>
    </source>
</evidence>
<keyword evidence="5" id="KW-0597">Phosphoprotein</keyword>
<protein>
    <recommendedName>
        <fullName evidence="3">histidine kinase</fullName>
        <ecNumber evidence="3">2.7.13.3</ecNumber>
    </recommendedName>
</protein>
<dbReference type="Pfam" id="PF00672">
    <property type="entry name" value="HAMP"/>
    <property type="match status" value="1"/>
</dbReference>
<dbReference type="CDD" id="cd06225">
    <property type="entry name" value="HAMP"/>
    <property type="match status" value="1"/>
</dbReference>
<keyword evidence="11" id="KW-1133">Transmembrane helix</keyword>
<dbReference type="InterPro" id="IPR003660">
    <property type="entry name" value="HAMP_dom"/>
</dbReference>
<dbReference type="EC" id="2.7.13.3" evidence="3"/>
<dbReference type="FunFam" id="1.10.287.130:FF:000001">
    <property type="entry name" value="Two-component sensor histidine kinase"/>
    <property type="match status" value="1"/>
</dbReference>
<keyword evidence="10" id="KW-0067">ATP-binding</keyword>
<evidence type="ECO:0000256" key="14">
    <source>
        <dbReference type="SAM" id="MobiDB-lite"/>
    </source>
</evidence>
<name>A0A179IL00_HYDSH</name>
<evidence type="ECO:0000256" key="6">
    <source>
        <dbReference type="ARBA" id="ARBA00022679"/>
    </source>
</evidence>
<dbReference type="SMART" id="SM00388">
    <property type="entry name" value="HisKA"/>
    <property type="match status" value="1"/>
</dbReference>
<dbReference type="RefSeq" id="WP_066203453.1">
    <property type="nucleotide sequence ID" value="NZ_JBDOQL010000230.1"/>
</dbReference>
<feature type="region of interest" description="Disordered" evidence="14">
    <location>
        <begin position="496"/>
        <end position="524"/>
    </location>
</feature>
<keyword evidence="4" id="KW-1003">Cell membrane</keyword>
<feature type="domain" description="Histidine kinase" evidence="15">
    <location>
        <begin position="255"/>
        <end position="499"/>
    </location>
</feature>
<dbReference type="PRINTS" id="PR00344">
    <property type="entry name" value="BCTRLSENSOR"/>
</dbReference>